<dbReference type="Gene3D" id="3.10.450.50">
    <property type="match status" value="1"/>
</dbReference>
<comment type="caution">
    <text evidence="2">The sequence shown here is derived from an EMBL/GenBank/DDBJ whole genome shotgun (WGS) entry which is preliminary data.</text>
</comment>
<proteinExistence type="predicted"/>
<dbReference type="AlphaFoldDB" id="A0A5D5AQF2"/>
<dbReference type="InterPro" id="IPR032710">
    <property type="entry name" value="NTF2-like_dom_sf"/>
</dbReference>
<keyword evidence="3" id="KW-1185">Reference proteome</keyword>
<dbReference type="Proteomes" id="UP000324104">
    <property type="component" value="Unassembled WGS sequence"/>
</dbReference>
<organism evidence="2 3">
    <name type="scientific">Natrialba swarupiae</name>
    <dbReference type="NCBI Taxonomy" id="2448032"/>
    <lineage>
        <taxon>Archaea</taxon>
        <taxon>Methanobacteriati</taxon>
        <taxon>Methanobacteriota</taxon>
        <taxon>Stenosarchaea group</taxon>
        <taxon>Halobacteria</taxon>
        <taxon>Halobacteriales</taxon>
        <taxon>Natrialbaceae</taxon>
        <taxon>Natrialba</taxon>
    </lineage>
</organism>
<dbReference type="PIRSF" id="PIRSF029394">
    <property type="entry name" value="UCP029394"/>
    <property type="match status" value="1"/>
</dbReference>
<dbReference type="InterPro" id="IPR016918">
    <property type="entry name" value="UCP029394"/>
</dbReference>
<gene>
    <name evidence="2" type="ORF">FYC77_12605</name>
</gene>
<dbReference type="EMBL" id="VTAW01000015">
    <property type="protein sequence ID" value="TYT61700.1"/>
    <property type="molecule type" value="Genomic_DNA"/>
</dbReference>
<dbReference type="Pfam" id="PF08472">
    <property type="entry name" value="S6PP_C"/>
    <property type="match status" value="1"/>
</dbReference>
<dbReference type="InterPro" id="IPR013679">
    <property type="entry name" value="SPP_C"/>
</dbReference>
<feature type="domain" description="Sucrose-phosphatase C-terminal" evidence="1">
    <location>
        <begin position="21"/>
        <end position="133"/>
    </location>
</feature>
<evidence type="ECO:0000259" key="1">
    <source>
        <dbReference type="Pfam" id="PF08472"/>
    </source>
</evidence>
<dbReference type="SUPFAM" id="SSF54427">
    <property type="entry name" value="NTF2-like"/>
    <property type="match status" value="1"/>
</dbReference>
<evidence type="ECO:0000313" key="2">
    <source>
        <dbReference type="EMBL" id="TYT61700.1"/>
    </source>
</evidence>
<reference evidence="2 3" key="1">
    <citation type="submission" date="2019-08" db="EMBL/GenBank/DDBJ databases">
        <title>Archaea genome.</title>
        <authorList>
            <person name="Kajale S."/>
            <person name="Shouche Y."/>
            <person name="Deshpande N."/>
            <person name="Sharma A."/>
        </authorList>
    </citation>
    <scope>NUCLEOTIDE SEQUENCE [LARGE SCALE GENOMIC DNA]</scope>
    <source>
        <strain evidence="2 3">ESP3B_9</strain>
    </source>
</reference>
<sequence length="138" mass="15721">MPSHSTYRAEIEALHEFFVDWYSGALDRDAFTRLERTLAPDFELVTPDGNRRDRAAVVSGIHEDYGRDDEGTFSIDIRNVEVVEQMDDFAVVRYEEFQETTDGTTGRISTALFRDDPSAPGGVVWLDLHDTWLDDSSK</sequence>
<accession>A0A5D5AQF2</accession>
<evidence type="ECO:0000313" key="3">
    <source>
        <dbReference type="Proteomes" id="UP000324104"/>
    </source>
</evidence>
<name>A0A5D5AQF2_9EURY</name>
<protein>
    <submittedName>
        <fullName evidence="2">DUF4440 domain-containing protein</fullName>
    </submittedName>
</protein>
<dbReference type="RefSeq" id="WP_149081849.1">
    <property type="nucleotide sequence ID" value="NZ_VTAW01000015.1"/>
</dbReference>